<keyword evidence="4" id="KW-0547">Nucleotide-binding</keyword>
<name>A0A401THM3_CHIPU</name>
<keyword evidence="6" id="KW-0460">Magnesium</keyword>
<comment type="subcellular location">
    <subcellularLocation>
        <location evidence="1">Membrane</location>
        <topology evidence="1">Multi-pass membrane protein</topology>
    </subcellularLocation>
</comment>
<evidence type="ECO:0000256" key="3">
    <source>
        <dbReference type="ARBA" id="ARBA00022723"/>
    </source>
</evidence>
<feature type="non-terminal residue" evidence="9">
    <location>
        <position position="1"/>
    </location>
</feature>
<dbReference type="GO" id="GO:0031902">
    <property type="term" value="C:late endosome membrane"/>
    <property type="evidence" value="ECO:0007669"/>
    <property type="project" value="TreeGrafter"/>
</dbReference>
<evidence type="ECO:0000313" key="9">
    <source>
        <dbReference type="EMBL" id="GCC42135.1"/>
    </source>
</evidence>
<dbReference type="AlphaFoldDB" id="A0A401THM3"/>
<dbReference type="GO" id="GO:0006874">
    <property type="term" value="P:intracellular calcium ion homeostasis"/>
    <property type="evidence" value="ECO:0007669"/>
    <property type="project" value="TreeGrafter"/>
</dbReference>
<keyword evidence="5" id="KW-0067">ATP-binding</keyword>
<evidence type="ECO:0000256" key="1">
    <source>
        <dbReference type="ARBA" id="ARBA00004141"/>
    </source>
</evidence>
<gene>
    <name evidence="9" type="ORF">chiPu_0026380</name>
</gene>
<dbReference type="GO" id="GO:0140358">
    <property type="term" value="F:P-type transmembrane transporter activity"/>
    <property type="evidence" value="ECO:0007669"/>
    <property type="project" value="InterPro"/>
</dbReference>
<keyword evidence="8" id="KW-0472">Membrane</keyword>
<dbReference type="GO" id="GO:0046872">
    <property type="term" value="F:metal ion binding"/>
    <property type="evidence" value="ECO:0007669"/>
    <property type="project" value="UniProtKB-KW"/>
</dbReference>
<dbReference type="Gene3D" id="2.70.150.10">
    <property type="entry name" value="Calcium-transporting ATPase, cytoplasmic transduction domain A"/>
    <property type="match status" value="1"/>
</dbReference>
<keyword evidence="3" id="KW-0479">Metal-binding</keyword>
<dbReference type="PANTHER" id="PTHR45630">
    <property type="entry name" value="CATION-TRANSPORTING ATPASE-RELATED"/>
    <property type="match status" value="1"/>
</dbReference>
<dbReference type="Proteomes" id="UP000287033">
    <property type="component" value="Unassembled WGS sequence"/>
</dbReference>
<evidence type="ECO:0000256" key="2">
    <source>
        <dbReference type="ARBA" id="ARBA00022553"/>
    </source>
</evidence>
<keyword evidence="10" id="KW-1185">Reference proteome</keyword>
<evidence type="ECO:0000313" key="10">
    <source>
        <dbReference type="Proteomes" id="UP000287033"/>
    </source>
</evidence>
<dbReference type="GO" id="GO:0005524">
    <property type="term" value="F:ATP binding"/>
    <property type="evidence" value="ECO:0007669"/>
    <property type="project" value="UniProtKB-KW"/>
</dbReference>
<keyword evidence="8" id="KW-0812">Transmembrane</keyword>
<evidence type="ECO:0000256" key="6">
    <source>
        <dbReference type="ARBA" id="ARBA00022842"/>
    </source>
</evidence>
<dbReference type="GO" id="GO:0019829">
    <property type="term" value="F:ATPase-coupled monoatomic cation transmembrane transporter activity"/>
    <property type="evidence" value="ECO:0007669"/>
    <property type="project" value="TreeGrafter"/>
</dbReference>
<dbReference type="EMBL" id="BEZZ01078078">
    <property type="protein sequence ID" value="GCC42135.1"/>
    <property type="molecule type" value="Genomic_DNA"/>
</dbReference>
<protein>
    <submittedName>
        <fullName evidence="9">Uncharacterized protein</fullName>
    </submittedName>
</protein>
<keyword evidence="2" id="KW-0597">Phosphoprotein</keyword>
<feature type="transmembrane region" description="Helical" evidence="8">
    <location>
        <begin position="87"/>
        <end position="108"/>
    </location>
</feature>
<comment type="caution">
    <text evidence="9">The sequence shown here is derived from an EMBL/GenBank/DDBJ whole genome shotgun (WGS) entry which is preliminary data.</text>
</comment>
<evidence type="ECO:0000256" key="8">
    <source>
        <dbReference type="SAM" id="Phobius"/>
    </source>
</evidence>
<keyword evidence="8" id="KW-1133">Transmembrane helix</keyword>
<proteinExistence type="predicted"/>
<dbReference type="GO" id="GO:0015203">
    <property type="term" value="F:polyamine transmembrane transporter activity"/>
    <property type="evidence" value="ECO:0007669"/>
    <property type="project" value="TreeGrafter"/>
</dbReference>
<dbReference type="OrthoDB" id="48943at2759"/>
<keyword evidence="7" id="KW-1278">Translocase</keyword>
<evidence type="ECO:0000256" key="4">
    <source>
        <dbReference type="ARBA" id="ARBA00022741"/>
    </source>
</evidence>
<accession>A0A401THM3</accession>
<dbReference type="PANTHER" id="PTHR45630:SF8">
    <property type="entry name" value="CATION-TRANSPORTING ATPASE"/>
    <property type="match status" value="1"/>
</dbReference>
<dbReference type="InterPro" id="IPR006544">
    <property type="entry name" value="P-type_TPase_V"/>
</dbReference>
<evidence type="ECO:0000256" key="5">
    <source>
        <dbReference type="ARBA" id="ARBA00022840"/>
    </source>
</evidence>
<sequence>ESVPVTKTPLPDICEAGNYNDPIFRLQDYKRHVLFCGTLIIQVRPYEDFVKAVVIRTGFLTTKGQLVRSILFPKPVDFKLFRDARRFVICLVLAAALGFIYTIIISSIRGPATLNIQGDP</sequence>
<evidence type="ECO:0000256" key="7">
    <source>
        <dbReference type="ARBA" id="ARBA00022967"/>
    </source>
</evidence>
<dbReference type="STRING" id="137246.A0A401THM3"/>
<reference evidence="9 10" key="1">
    <citation type="journal article" date="2018" name="Nat. Ecol. Evol.">
        <title>Shark genomes provide insights into elasmobranch evolution and the origin of vertebrates.</title>
        <authorList>
            <person name="Hara Y"/>
            <person name="Yamaguchi K"/>
            <person name="Onimaru K"/>
            <person name="Kadota M"/>
            <person name="Koyanagi M"/>
            <person name="Keeley SD"/>
            <person name="Tatsumi K"/>
            <person name="Tanaka K"/>
            <person name="Motone F"/>
            <person name="Kageyama Y"/>
            <person name="Nozu R"/>
            <person name="Adachi N"/>
            <person name="Nishimura O"/>
            <person name="Nakagawa R"/>
            <person name="Tanegashima C"/>
            <person name="Kiyatake I"/>
            <person name="Matsumoto R"/>
            <person name="Murakumo K"/>
            <person name="Nishida K"/>
            <person name="Terakita A"/>
            <person name="Kuratani S"/>
            <person name="Sato K"/>
            <person name="Hyodo S Kuraku.S."/>
        </authorList>
    </citation>
    <scope>NUCLEOTIDE SEQUENCE [LARGE SCALE GENOMIC DNA]</scope>
</reference>
<organism evidence="9 10">
    <name type="scientific">Chiloscyllium punctatum</name>
    <name type="common">Brownbanded bambooshark</name>
    <name type="synonym">Hemiscyllium punctatum</name>
    <dbReference type="NCBI Taxonomy" id="137246"/>
    <lineage>
        <taxon>Eukaryota</taxon>
        <taxon>Metazoa</taxon>
        <taxon>Chordata</taxon>
        <taxon>Craniata</taxon>
        <taxon>Vertebrata</taxon>
        <taxon>Chondrichthyes</taxon>
        <taxon>Elasmobranchii</taxon>
        <taxon>Galeomorphii</taxon>
        <taxon>Galeoidea</taxon>
        <taxon>Orectolobiformes</taxon>
        <taxon>Hemiscylliidae</taxon>
        <taxon>Chiloscyllium</taxon>
    </lineage>
</organism>